<dbReference type="InterPro" id="IPR036388">
    <property type="entry name" value="WH-like_DNA-bd_sf"/>
</dbReference>
<dbReference type="InterPro" id="IPR027417">
    <property type="entry name" value="P-loop_NTPase"/>
</dbReference>
<dbReference type="SUPFAM" id="SSF50978">
    <property type="entry name" value="WD40 repeat-like"/>
    <property type="match status" value="1"/>
</dbReference>
<dbReference type="InterPro" id="IPR011041">
    <property type="entry name" value="Quinoprot_gluc/sorb_DH_b-prop"/>
</dbReference>
<dbReference type="Pfam" id="PF00619">
    <property type="entry name" value="CARD"/>
    <property type="match status" value="1"/>
</dbReference>
<proteinExistence type="predicted"/>
<evidence type="ECO:0000313" key="4">
    <source>
        <dbReference type="Proteomes" id="UP000050795"/>
    </source>
</evidence>
<evidence type="ECO:0000259" key="3">
    <source>
        <dbReference type="PROSITE" id="PS50209"/>
    </source>
</evidence>
<dbReference type="Gene3D" id="1.10.533.10">
    <property type="entry name" value="Death Domain, Fas"/>
    <property type="match status" value="1"/>
</dbReference>
<dbReference type="InterPro" id="IPR015943">
    <property type="entry name" value="WD40/YVTN_repeat-like_dom_sf"/>
</dbReference>
<organism evidence="4 5">
    <name type="scientific">Trichobilharzia regenti</name>
    <name type="common">Nasal bird schistosome</name>
    <dbReference type="NCBI Taxonomy" id="157069"/>
    <lineage>
        <taxon>Eukaryota</taxon>
        <taxon>Metazoa</taxon>
        <taxon>Spiralia</taxon>
        <taxon>Lophotrochozoa</taxon>
        <taxon>Platyhelminthes</taxon>
        <taxon>Trematoda</taxon>
        <taxon>Digenea</taxon>
        <taxon>Strigeidida</taxon>
        <taxon>Schistosomatoidea</taxon>
        <taxon>Schistosomatidae</taxon>
        <taxon>Trichobilharzia</taxon>
    </lineage>
</organism>
<dbReference type="SMART" id="SM00114">
    <property type="entry name" value="CARD"/>
    <property type="match status" value="1"/>
</dbReference>
<dbReference type="InterPro" id="IPR036322">
    <property type="entry name" value="WD40_repeat_dom_sf"/>
</dbReference>
<protein>
    <recommendedName>
        <fullName evidence="3">CARD domain-containing protein</fullName>
    </recommendedName>
</protein>
<dbReference type="Gene3D" id="1.10.10.10">
    <property type="entry name" value="Winged helix-like DNA-binding domain superfamily/Winged helix DNA-binding domain"/>
    <property type="match status" value="1"/>
</dbReference>
<dbReference type="InterPro" id="IPR001315">
    <property type="entry name" value="CARD"/>
</dbReference>
<evidence type="ECO:0000256" key="2">
    <source>
        <dbReference type="SAM" id="MobiDB-lite"/>
    </source>
</evidence>
<dbReference type="PANTHER" id="PTHR22845">
    <property type="entry name" value="APOPTOTIC PROTEASE-ACTIVATING FACTOR 1"/>
    <property type="match status" value="1"/>
</dbReference>
<dbReference type="InterPro" id="IPR011029">
    <property type="entry name" value="DEATH-like_dom_sf"/>
</dbReference>
<dbReference type="Proteomes" id="UP000050795">
    <property type="component" value="Unassembled WGS sequence"/>
</dbReference>
<sequence length="2141" mass="238619">MDPDKARALRICSPMIIQSLEPDSILDHLYSKGWVSLNEVELVGLEKTNQSKSRKILELIRSRPTSAFDDFLIALDSEGSFLAAEIRKHIAPSPFKKREHSLSDLRELLLEGAVPDKPSRYINRPDLVNILSNKLRALADHFRVEELPINKLAEVDITPKFKTYSKGTADFNPPPTNAWLLIHGPPGAGKSVLSASVLRQESALLMDCFPGGVVWMHVGQLRTINSNCDTVSFTNQNIIQLIDRLEYRVNQLSDHSCKDTIQHTTGSHNFPVPSSSTLDGSLERLRKALIRRQQRVSWGPDKNGSLITLLLLIVLDDVWDVEVGRVLSNLPGAFVVTSRDSDVLERLETPVDKLHLHDDLSEDEIASLLSMWTGYSPELFIPSSKSSQGITDSEIFLSTLGRMTHGSPFAVSLLGSLLYNQFHRLSDFIFNNNGSGHKYLDWVSIKRPSAYGYDSVYQAFERSLSLLSTENQAYYRRLVIFDPGIVLTPKVCGILWAVPVEKAEAILSVYTRYSLAARHWISKVGSCGYTVHGLQLDLLKSAIGPAEQANYHGKFIKNYSTFCGGRWLKLVSSWEHTYFWNYATEHLFKAGQLDKLVDMLINLDFLRGRLKIIGTTPVIADFQRYRAVFATLNRMAEWLAYLRFIQTNAYYIIDPTVVQDCDRSRSPCQGSRRGSVVNLDLSPPNFRPDSRCISPVDSRRCSFSHKTKTNSMNVFNRSDSISATNTTATPTTTTPTGPKGIDLLQLGLGLSQDNPVFQQAIQLLTQRYQTALKMRQSSKETAKSLSIVRAFKYYWFWCNSHIAASQLLWAIPTGSQGVTCLAVELPYSTGTEKLTNTSKVENSEDSRDGLNYLYLNTRYRKRYLASTSDGRVLLLDANSGYEVALHQVYPPDTEVKFLNFLSNNTECLTCGSNGSVVISTLPVAEEIPAEDFYPLDETISDEEVDKLPNDYYLHHRGSCDLDAKGNDDDEISIYGLTDSKKNGRHPIGEGVNLHLDSDDSEISASGTIRRQKHSDISSPVYGSPPFDVFKPTVLAELPQLTEIARVDGAQNIPSCIISQPNETLDSTYQLQCIAANPTVDLLVMAGEGCLDSVSHRADGVNSTACLKKTPKLPSVYHLKRGGGGKLRLDCSRELRLPHLSSEHWYSQLLTDSNPKVHITTISQDGNLIAVCLSDGFIWVYNLDEICWTSCISTKLAGDFVTKFWSQRFSVDIFDDNLESQLCDPELLILGVGPAASCAIFLPPFINTDNPIETDKVPVFFAASLSTQVMVWCLPDNGNQICESEILEKKTLASNSLPRLHLSCSCASTVLSMDARIIEGQCILAGGTASGRVLIWRIRDGFKLVELSVHASWVTAIRLLPDEYNTSASDIYFDYITNRRNCLPIGLLTASVDGVIKRWDVGTAFLPPPSTPTPTGPVWPISSGTSSHRDSHSSAIQNPTALHGLWTEVFSVWFGENGSLLVVGRRRHSTDLQFLFRPKQLNNNDDVTCSFQEISIKPSHSSYWNPSVQTNESEPLETNSSESKTVQKSPRRSNHRSCSSSENPRKLLPSKHWILTTGLPSLLFGTITAVSFWNGGNWMAVGFSSGNVIVYSLHYDDSKLYGIVKRYHLLACEPDKNQSNGELNKQRSSSSPSFEPSDHILHLHTFPSNEHLEANIVENNKFLLVVGVYKSGCVKTWYLFDVCHTISDPNVSCVNVYPSECWSKLHNSSDFSNGTVVSQNANTNLQSQHLNDSSSNDTSIITWSTCRLIERCQHPLMYDYRKHGAQQKSLFSIKGNQMLVWFTAGRDGRVFGRELCPPNNELESHSKDTCWRLDLDAHVPMTITDADIESSGQWLVTGSTDQTAKVWFLPSGIMAFDTGKHPMCVRSVAFRPTINKSMSNLDEEQILVTGDDEGTLRVWRLTTQILCNQVGYYYSTLQSEKNLYSGRALSPDVYRFNNSLAVSGDHVRRSAVRIPSPDPLQNFPTRGDHPRDNRFLHKRPDFYSTAAGYGSTWLHKLAWSPDGRLLAGLSDRICVWPFESTHQQTDSSTGDSDDSSPELTFSPINSTRRVSVPHKVININLPKFDVQQCRVLRVLSSGACSVTGRSPPLMISSSRRLVTNLSDKSYDPLSSIDLPPTVVTVDSNTGTLYIFDPVGCLLKSTV</sequence>
<feature type="region of interest" description="Disordered" evidence="2">
    <location>
        <begin position="2021"/>
        <end position="2043"/>
    </location>
</feature>
<dbReference type="SUPFAM" id="SSF50952">
    <property type="entry name" value="Soluble quinoprotein glucose dehydrogenase"/>
    <property type="match status" value="1"/>
</dbReference>
<dbReference type="WBParaSite" id="TREG1_47840.1">
    <property type="protein sequence ID" value="TREG1_47840.1"/>
    <property type="gene ID" value="TREG1_47840"/>
</dbReference>
<reference evidence="4" key="1">
    <citation type="submission" date="2022-06" db="EMBL/GenBank/DDBJ databases">
        <authorList>
            <person name="Berger JAMES D."/>
            <person name="Berger JAMES D."/>
        </authorList>
    </citation>
    <scope>NUCLEOTIDE SEQUENCE [LARGE SCALE GENOMIC DNA]</scope>
</reference>
<name>A0AA85K0Q8_TRIRE</name>
<dbReference type="SUPFAM" id="SSF50969">
    <property type="entry name" value="YVTN repeat-like/Quinoprotein amine dehydrogenase"/>
    <property type="match status" value="1"/>
</dbReference>
<evidence type="ECO:0000256" key="1">
    <source>
        <dbReference type="ARBA" id="ARBA00022737"/>
    </source>
</evidence>
<dbReference type="Gene3D" id="3.40.50.300">
    <property type="entry name" value="P-loop containing nucleotide triphosphate hydrolases"/>
    <property type="match status" value="1"/>
</dbReference>
<dbReference type="InterPro" id="IPR041452">
    <property type="entry name" value="APAF1_C"/>
</dbReference>
<dbReference type="Gene3D" id="1.25.40.370">
    <property type="match status" value="1"/>
</dbReference>
<keyword evidence="4" id="KW-1185">Reference proteome</keyword>
<dbReference type="GO" id="GO:0042981">
    <property type="term" value="P:regulation of apoptotic process"/>
    <property type="evidence" value="ECO:0007669"/>
    <property type="project" value="InterPro"/>
</dbReference>
<keyword evidence="1" id="KW-0677">Repeat</keyword>
<reference evidence="5" key="2">
    <citation type="submission" date="2023-11" db="UniProtKB">
        <authorList>
            <consortium name="WormBaseParasite"/>
        </authorList>
    </citation>
    <scope>IDENTIFICATION</scope>
</reference>
<feature type="region of interest" description="Disordered" evidence="2">
    <location>
        <begin position="992"/>
        <end position="1016"/>
    </location>
</feature>
<dbReference type="Pfam" id="PF00400">
    <property type="entry name" value="WD40"/>
    <property type="match status" value="1"/>
</dbReference>
<feature type="compositionally biased region" description="Polar residues" evidence="2">
    <location>
        <begin position="1501"/>
        <end position="1527"/>
    </location>
</feature>
<feature type="domain" description="CARD" evidence="3">
    <location>
        <begin position="1"/>
        <end position="90"/>
    </location>
</feature>
<dbReference type="InterPro" id="IPR011044">
    <property type="entry name" value="Quino_amine_DH_bsu"/>
</dbReference>
<dbReference type="Pfam" id="PF17908">
    <property type="entry name" value="APAF1_C"/>
    <property type="match status" value="1"/>
</dbReference>
<dbReference type="CDD" id="cd01671">
    <property type="entry name" value="CARD"/>
    <property type="match status" value="1"/>
</dbReference>
<dbReference type="PROSITE" id="PS50209">
    <property type="entry name" value="CARD"/>
    <property type="match status" value="1"/>
</dbReference>
<dbReference type="SMART" id="SM00320">
    <property type="entry name" value="WD40"/>
    <property type="match status" value="8"/>
</dbReference>
<dbReference type="InterPro" id="IPR001680">
    <property type="entry name" value="WD40_rpt"/>
</dbReference>
<dbReference type="SUPFAM" id="SSF47986">
    <property type="entry name" value="DEATH domain"/>
    <property type="match status" value="1"/>
</dbReference>
<evidence type="ECO:0000313" key="5">
    <source>
        <dbReference type="WBParaSite" id="TREG1_47840.1"/>
    </source>
</evidence>
<accession>A0AA85K0Q8</accession>
<dbReference type="GO" id="GO:0005829">
    <property type="term" value="C:cytosol"/>
    <property type="evidence" value="ECO:0007669"/>
    <property type="project" value="UniProtKB-ARBA"/>
</dbReference>
<dbReference type="Gene3D" id="2.130.10.10">
    <property type="entry name" value="YVTN repeat-like/Quinoprotein amine dehydrogenase"/>
    <property type="match status" value="2"/>
</dbReference>
<dbReference type="PANTHER" id="PTHR22845:SF5">
    <property type="entry name" value="APOPTOTIC PROTEASE-ACTIVATING FACTOR 1"/>
    <property type="match status" value="1"/>
</dbReference>
<dbReference type="SUPFAM" id="SSF52540">
    <property type="entry name" value="P-loop containing nucleoside triphosphate hydrolases"/>
    <property type="match status" value="1"/>
</dbReference>
<feature type="region of interest" description="Disordered" evidence="2">
    <location>
        <begin position="1501"/>
        <end position="1543"/>
    </location>
</feature>